<name>A0AAN6KEG0_9PEZI</name>
<dbReference type="EMBL" id="JAUJLE010000128">
    <property type="protein sequence ID" value="KAK0978404.1"/>
    <property type="molecule type" value="Genomic_DNA"/>
</dbReference>
<proteinExistence type="predicted"/>
<feature type="compositionally biased region" description="Pro residues" evidence="1">
    <location>
        <begin position="1067"/>
        <end position="1077"/>
    </location>
</feature>
<feature type="region of interest" description="Disordered" evidence="1">
    <location>
        <begin position="193"/>
        <end position="260"/>
    </location>
</feature>
<comment type="caution">
    <text evidence="2">The sequence shown here is derived from an EMBL/GenBank/DDBJ whole genome shotgun (WGS) entry which is preliminary data.</text>
</comment>
<dbReference type="Proteomes" id="UP001175353">
    <property type="component" value="Unassembled WGS sequence"/>
</dbReference>
<dbReference type="AlphaFoldDB" id="A0AAN6KEG0"/>
<evidence type="ECO:0000313" key="3">
    <source>
        <dbReference type="Proteomes" id="UP001175353"/>
    </source>
</evidence>
<feature type="compositionally biased region" description="Basic residues" evidence="1">
    <location>
        <begin position="382"/>
        <end position="398"/>
    </location>
</feature>
<feature type="compositionally biased region" description="Basic and acidic residues" evidence="1">
    <location>
        <begin position="449"/>
        <end position="461"/>
    </location>
</feature>
<feature type="region of interest" description="Disordered" evidence="1">
    <location>
        <begin position="330"/>
        <end position="409"/>
    </location>
</feature>
<protein>
    <submittedName>
        <fullName evidence="2">Uncharacterized protein</fullName>
    </submittedName>
</protein>
<sequence>MGHFAWSVGWSNVSLHIGYIIDPRYWQPGRISYGPWLQSARQGSGLAVQSARDTVQNKMLFILPSPWPEMFPGWEEVLTLDPQTGKWEDSRIKSVLIHLYGASVAAGVGDWRKMSEFEEMAEGVNEVARRLWIEERVRRLKELEGEMEAVKRLPGNIDENIRKVKAREGPGEVSGSELVEHDREREIVLTEKTKKPKKKTKGVVPPDRLPESTVRSSTDAPCRPTDLGAVDMYLSDPTDKSKPRWNAANPPSPVQTPKRVHWKPAADLASISCGGKCANTGTQPHAASPATQDRQAGALLLEAMKTPDTSGKRRGKLPAPDVAERLTATKRLIRTPAEPPTLDGLAAAEERLVRPDNDNEDRLETEKANTDPSLSQTQLNRVARKEKKARHQENKRRARLETASQETSARRLRAWERMGVGAAVCCLSEGAGSVDVPLSILNGVRHVEEADPDATREEAKHARPVQQPTLHAAQNSSPPEEASVDILENSTKPLSGAKPVRQSCIGTISPAHRPMQIASEDDGETASVEDRPKTSRKAVVQQDAKRAQDREVHATILSNPSPASAPSSQAATDMVGVTQAEQRAPHRSKKAEFARSMWQSCNVCAPWSCDVFTCPHADRLEVGAIPIELMETSCSPCVKVPESEPNREPQRAHRGEPLGAIEHHDLSEESRRVLDVLIAEQAAGGIEPARHELSQTPNNLEPASHDLELFDQTLFQTRRATVPPSGRPPPEWALDVAEETPNNTEQAQHGHAPVKATLNEPRRATVPPSDPPPPEWALTGADYAAHIEQDQDQAVLSDRLTREMNAHFPYWVGSFPRGWTPCQICGWLSEHPKLCTHEGRQLWEEEYRTKPARDQLWWPKVPDDEDTVAPEHPAWNKSSTREQLEPFPIFDGWAYPTFPMQRWDYRSMGLLPPVTNFQPNFQTWRYPHAHFREQPAASRPHHALTERKRAARVVESAIAIARGAHVVFTSVPPPRKYEGTIWMVEPITGRLGLQLKDDDAAADSGVSLSGFKMSEIHTLAFRTVGARCMTSNTWSVPLATLPGAVERMADWLRWLCHVSAKGLTPITLPPSRPPTPLPVVLQEATGSNSDSSRTPSPHTVRSDSVFFDKIQRLMVNGDSCKSIDGDPCRLIDEAFNPIKRMLNEIAPLADREACAANGGILPPSHMPLAWPSEEVEDTPTS</sequence>
<feature type="compositionally biased region" description="Polar residues" evidence="1">
    <location>
        <begin position="466"/>
        <end position="478"/>
    </location>
</feature>
<feature type="compositionally biased region" description="Polar residues" evidence="1">
    <location>
        <begin position="370"/>
        <end position="380"/>
    </location>
</feature>
<gene>
    <name evidence="2" type="ORF">LTR91_012978</name>
</gene>
<organism evidence="2 3">
    <name type="scientific">Friedmanniomyces endolithicus</name>
    <dbReference type="NCBI Taxonomy" id="329885"/>
    <lineage>
        <taxon>Eukaryota</taxon>
        <taxon>Fungi</taxon>
        <taxon>Dikarya</taxon>
        <taxon>Ascomycota</taxon>
        <taxon>Pezizomycotina</taxon>
        <taxon>Dothideomycetes</taxon>
        <taxon>Dothideomycetidae</taxon>
        <taxon>Mycosphaerellales</taxon>
        <taxon>Teratosphaeriaceae</taxon>
        <taxon>Friedmanniomyces</taxon>
    </lineage>
</organism>
<feature type="compositionally biased region" description="Polar residues" evidence="1">
    <location>
        <begin position="1084"/>
        <end position="1099"/>
    </location>
</feature>
<feature type="region of interest" description="Disordered" evidence="1">
    <location>
        <begin position="449"/>
        <end position="485"/>
    </location>
</feature>
<feature type="region of interest" description="Disordered" evidence="1">
    <location>
        <begin position="1067"/>
        <end position="1101"/>
    </location>
</feature>
<evidence type="ECO:0000256" key="1">
    <source>
        <dbReference type="SAM" id="MobiDB-lite"/>
    </source>
</evidence>
<accession>A0AAN6KEG0</accession>
<evidence type="ECO:0000313" key="2">
    <source>
        <dbReference type="EMBL" id="KAK0978404.1"/>
    </source>
</evidence>
<reference evidence="2" key="1">
    <citation type="submission" date="2023-06" db="EMBL/GenBank/DDBJ databases">
        <title>Black Yeasts Isolated from many extreme environments.</title>
        <authorList>
            <person name="Coleine C."/>
            <person name="Stajich J.E."/>
            <person name="Selbmann L."/>
        </authorList>
    </citation>
    <scope>NUCLEOTIDE SEQUENCE</scope>
    <source>
        <strain evidence="2">CCFEE 5200</strain>
    </source>
</reference>
<keyword evidence="3" id="KW-1185">Reference proteome</keyword>
<feature type="region of interest" description="Disordered" evidence="1">
    <location>
        <begin position="507"/>
        <end position="551"/>
    </location>
</feature>
<feature type="compositionally biased region" description="Basic and acidic residues" evidence="1">
    <location>
        <begin position="348"/>
        <end position="369"/>
    </location>
</feature>